<organism evidence="1 2">
    <name type="scientific">Alloprevotella tannerae ATCC 51259</name>
    <dbReference type="NCBI Taxonomy" id="626522"/>
    <lineage>
        <taxon>Bacteria</taxon>
        <taxon>Pseudomonadati</taxon>
        <taxon>Bacteroidota</taxon>
        <taxon>Bacteroidia</taxon>
        <taxon>Bacteroidales</taxon>
        <taxon>Prevotellaceae</taxon>
        <taxon>Alloprevotella</taxon>
    </lineage>
</organism>
<dbReference type="STRING" id="626522.GCWU000325_00902"/>
<keyword evidence="2" id="KW-1185">Reference proteome</keyword>
<gene>
    <name evidence="1" type="ORF">GCWU000325_00902</name>
</gene>
<dbReference type="AlphaFoldDB" id="C9LFC0"/>
<evidence type="ECO:0000313" key="2">
    <source>
        <dbReference type="Proteomes" id="UP000003460"/>
    </source>
</evidence>
<reference evidence="1" key="1">
    <citation type="submission" date="2009-09" db="EMBL/GenBank/DDBJ databases">
        <authorList>
            <person name="Weinstock G."/>
            <person name="Sodergren E."/>
            <person name="Clifton S."/>
            <person name="Fulton L."/>
            <person name="Fulton B."/>
            <person name="Courtney L."/>
            <person name="Fronick C."/>
            <person name="Harrison M."/>
            <person name="Strong C."/>
            <person name="Farmer C."/>
            <person name="Delahaunty K."/>
            <person name="Markovic C."/>
            <person name="Hall O."/>
            <person name="Minx P."/>
            <person name="Tomlinson C."/>
            <person name="Mitreva M."/>
            <person name="Nelson J."/>
            <person name="Hou S."/>
            <person name="Wollam A."/>
            <person name="Pepin K.H."/>
            <person name="Johnson M."/>
            <person name="Bhonagiri V."/>
            <person name="Nash W.E."/>
            <person name="Warren W."/>
            <person name="Chinwalla A."/>
            <person name="Mardis E.R."/>
            <person name="Wilson R.K."/>
        </authorList>
    </citation>
    <scope>NUCLEOTIDE SEQUENCE [LARGE SCALE GENOMIC DNA]</scope>
    <source>
        <strain evidence="1">ATCC 51259</strain>
    </source>
</reference>
<comment type="caution">
    <text evidence="1">The sequence shown here is derived from an EMBL/GenBank/DDBJ whole genome shotgun (WGS) entry which is preliminary data.</text>
</comment>
<accession>C9LFC0</accession>
<evidence type="ECO:0000313" key="1">
    <source>
        <dbReference type="EMBL" id="EEX72439.1"/>
    </source>
</evidence>
<protein>
    <submittedName>
        <fullName evidence="1">Uncharacterized protein</fullName>
    </submittedName>
</protein>
<dbReference type="EMBL" id="ACIJ02000016">
    <property type="protein sequence ID" value="EEX72439.1"/>
    <property type="molecule type" value="Genomic_DNA"/>
</dbReference>
<name>C9LFC0_9BACT</name>
<dbReference type="HOGENOM" id="CLU_3171789_0_0_10"/>
<proteinExistence type="predicted"/>
<sequence>MNESKTDNTVIIGSTTHPDTTRGGCYGNYGHCGVTMNGTYLIEKWKE</sequence>
<dbReference type="Proteomes" id="UP000003460">
    <property type="component" value="Unassembled WGS sequence"/>
</dbReference>